<evidence type="ECO:0000256" key="1">
    <source>
        <dbReference type="SAM" id="MobiDB-lite"/>
    </source>
</evidence>
<dbReference type="Proteomes" id="UP001501183">
    <property type="component" value="Unassembled WGS sequence"/>
</dbReference>
<gene>
    <name evidence="4" type="ORF">GCM10023094_54400</name>
</gene>
<dbReference type="InterPro" id="IPR046706">
    <property type="entry name" value="DUF6779"/>
</dbReference>
<feature type="compositionally biased region" description="Low complexity" evidence="1">
    <location>
        <begin position="213"/>
        <end position="226"/>
    </location>
</feature>
<dbReference type="EMBL" id="BAABFB010000075">
    <property type="protein sequence ID" value="GAA4490663.1"/>
    <property type="molecule type" value="Genomic_DNA"/>
</dbReference>
<dbReference type="RefSeq" id="WP_345353143.1">
    <property type="nucleotide sequence ID" value="NZ_BAABFB010000075.1"/>
</dbReference>
<dbReference type="Pfam" id="PF20570">
    <property type="entry name" value="DUF6779"/>
    <property type="match status" value="1"/>
</dbReference>
<evidence type="ECO:0000256" key="2">
    <source>
        <dbReference type="SAM" id="Phobius"/>
    </source>
</evidence>
<comment type="caution">
    <text evidence="4">The sequence shown here is derived from an EMBL/GenBank/DDBJ whole genome shotgun (WGS) entry which is preliminary data.</text>
</comment>
<keyword evidence="2" id="KW-0472">Membrane</keyword>
<keyword evidence="5" id="KW-1185">Reference proteome</keyword>
<protein>
    <recommendedName>
        <fullName evidence="3">DUF6779 domain-containing protein</fullName>
    </recommendedName>
</protein>
<evidence type="ECO:0000259" key="3">
    <source>
        <dbReference type="Pfam" id="PF20570"/>
    </source>
</evidence>
<accession>A0ABP8PQR0</accession>
<feature type="transmembrane region" description="Helical" evidence="2">
    <location>
        <begin position="44"/>
        <end position="64"/>
    </location>
</feature>
<keyword evidence="2" id="KW-0812">Transmembrane</keyword>
<feature type="region of interest" description="Disordered" evidence="1">
    <location>
        <begin position="213"/>
        <end position="366"/>
    </location>
</feature>
<sequence length="366" mass="37895">MTLPGRAASIRRNKRSASQMIVAGLVVLAVVASLFLIFSDSVQVLRIGLMAALWAAVIGAIAMTKYRRESAADKAKVRDLQTVYELQLEREVSARREYEAGVEARVRSELNVDVTEIAALRAELAALRGSLEILFDGRMPVDRLAIAADAARIGELGPAAPSRTAAVRPPVPFAPRPAYADPASGPTFATPFDEPVTAEVSLVDDEADARSAADAAARVPASAPVARRVEPGAVRTGRVDTPAAETGSRRAQAPAPASAPPGASAPASAPPEAPVSASPEPTTGTPESEVTIVPEPAGRSGDTAGDADGPTSAPRRSRRRAEVVEQDGVEDSGAHSNGLTVAEIMANMQAATPGAGGARSGRRRRE</sequence>
<proteinExistence type="predicted"/>
<feature type="domain" description="DUF6779" evidence="3">
    <location>
        <begin position="45"/>
        <end position="152"/>
    </location>
</feature>
<feature type="compositionally biased region" description="Low complexity" evidence="1">
    <location>
        <begin position="253"/>
        <end position="267"/>
    </location>
</feature>
<organism evidence="4 5">
    <name type="scientific">Rhodococcus olei</name>
    <dbReference type="NCBI Taxonomy" id="2161675"/>
    <lineage>
        <taxon>Bacteria</taxon>
        <taxon>Bacillati</taxon>
        <taxon>Actinomycetota</taxon>
        <taxon>Actinomycetes</taxon>
        <taxon>Mycobacteriales</taxon>
        <taxon>Nocardiaceae</taxon>
        <taxon>Rhodococcus</taxon>
    </lineage>
</organism>
<name>A0ABP8PQR0_9NOCA</name>
<evidence type="ECO:0000313" key="4">
    <source>
        <dbReference type="EMBL" id="GAA4490663.1"/>
    </source>
</evidence>
<feature type="transmembrane region" description="Helical" evidence="2">
    <location>
        <begin position="20"/>
        <end position="38"/>
    </location>
</feature>
<reference evidence="5" key="1">
    <citation type="journal article" date="2019" name="Int. J. Syst. Evol. Microbiol.">
        <title>The Global Catalogue of Microorganisms (GCM) 10K type strain sequencing project: providing services to taxonomists for standard genome sequencing and annotation.</title>
        <authorList>
            <consortium name="The Broad Institute Genomics Platform"/>
            <consortium name="The Broad Institute Genome Sequencing Center for Infectious Disease"/>
            <person name="Wu L."/>
            <person name="Ma J."/>
        </authorList>
    </citation>
    <scope>NUCLEOTIDE SEQUENCE [LARGE SCALE GENOMIC DNA]</scope>
    <source>
        <strain evidence="5">JCM 32206</strain>
    </source>
</reference>
<evidence type="ECO:0000313" key="5">
    <source>
        <dbReference type="Proteomes" id="UP001501183"/>
    </source>
</evidence>
<keyword evidence="2" id="KW-1133">Transmembrane helix</keyword>